<dbReference type="Gene3D" id="1.20.1740.10">
    <property type="entry name" value="Amino acid/polyamine transporter I"/>
    <property type="match status" value="1"/>
</dbReference>
<feature type="transmembrane region" description="Helical" evidence="7">
    <location>
        <begin position="239"/>
        <end position="262"/>
    </location>
</feature>
<dbReference type="Proteomes" id="UP000051645">
    <property type="component" value="Unassembled WGS sequence"/>
</dbReference>
<feature type="transmembrane region" description="Helical" evidence="7">
    <location>
        <begin position="491"/>
        <end position="510"/>
    </location>
</feature>
<feature type="transmembrane region" description="Helical" evidence="7">
    <location>
        <begin position="205"/>
        <end position="227"/>
    </location>
</feature>
<dbReference type="OrthoDB" id="92719at2"/>
<comment type="subcellular location">
    <subcellularLocation>
        <location evidence="1">Cell membrane</location>
        <topology evidence="1">Multi-pass membrane protein</topology>
    </subcellularLocation>
</comment>
<evidence type="ECO:0000313" key="11">
    <source>
        <dbReference type="Proteomes" id="UP000051751"/>
    </source>
</evidence>
<feature type="transmembrane region" description="Helical" evidence="7">
    <location>
        <begin position="341"/>
        <end position="363"/>
    </location>
</feature>
<dbReference type="EMBL" id="JQAT01000004">
    <property type="protein sequence ID" value="KRN28195.1"/>
    <property type="molecule type" value="Genomic_DNA"/>
</dbReference>
<dbReference type="PANTHER" id="PTHR42770">
    <property type="entry name" value="AMINO ACID TRANSPORTER-RELATED"/>
    <property type="match status" value="1"/>
</dbReference>
<dbReference type="PIRSF" id="PIRSF006060">
    <property type="entry name" value="AA_transporter"/>
    <property type="match status" value="1"/>
</dbReference>
<dbReference type="GO" id="GO:0022857">
    <property type="term" value="F:transmembrane transporter activity"/>
    <property type="evidence" value="ECO:0007669"/>
    <property type="project" value="InterPro"/>
</dbReference>
<keyword evidence="10" id="KW-1185">Reference proteome</keyword>
<feature type="transmembrane region" description="Helical" evidence="7">
    <location>
        <begin position="516"/>
        <end position="540"/>
    </location>
</feature>
<feature type="transmembrane region" description="Helical" evidence="7">
    <location>
        <begin position="157"/>
        <end position="182"/>
    </location>
</feature>
<evidence type="ECO:0000256" key="3">
    <source>
        <dbReference type="ARBA" id="ARBA00022475"/>
    </source>
</evidence>
<feature type="transmembrane region" description="Helical" evidence="7">
    <location>
        <begin position="12"/>
        <end position="32"/>
    </location>
</feature>
<evidence type="ECO:0000256" key="2">
    <source>
        <dbReference type="ARBA" id="ARBA00022448"/>
    </source>
</evidence>
<evidence type="ECO:0000256" key="7">
    <source>
        <dbReference type="SAM" id="Phobius"/>
    </source>
</evidence>
<feature type="transmembrane region" description="Helical" evidence="7">
    <location>
        <begin position="369"/>
        <end position="395"/>
    </location>
</feature>
<reference evidence="10 11" key="1">
    <citation type="journal article" date="2015" name="Genome Announc.">
        <title>Expanding the biotechnology potential of lactobacilli through comparative genomics of 213 strains and associated genera.</title>
        <authorList>
            <person name="Sun Z."/>
            <person name="Harris H.M."/>
            <person name="McCann A."/>
            <person name="Guo C."/>
            <person name="Argimon S."/>
            <person name="Zhang W."/>
            <person name="Yang X."/>
            <person name="Jeffery I.B."/>
            <person name="Cooney J.C."/>
            <person name="Kagawa T.F."/>
            <person name="Liu W."/>
            <person name="Song Y."/>
            <person name="Salvetti E."/>
            <person name="Wrobel A."/>
            <person name="Rasinkangas P."/>
            <person name="Parkhill J."/>
            <person name="Rea M.C."/>
            <person name="O'Sullivan O."/>
            <person name="Ritari J."/>
            <person name="Douillard F.P."/>
            <person name="Paul Ross R."/>
            <person name="Yang R."/>
            <person name="Briner A.E."/>
            <person name="Felis G.E."/>
            <person name="de Vos W.M."/>
            <person name="Barrangou R."/>
            <person name="Klaenhammer T.R."/>
            <person name="Caufield P.W."/>
            <person name="Cui Y."/>
            <person name="Zhang H."/>
            <person name="O'Toole P.W."/>
        </authorList>
    </citation>
    <scope>NUCLEOTIDE SEQUENCE [LARGE SCALE GENOMIC DNA]</scope>
    <source>
        <strain evidence="8 11">ATCC BAA-66</strain>
        <strain evidence="9 10">DSM 13344</strain>
    </source>
</reference>
<proteinExistence type="predicted"/>
<organism evidence="8 11">
    <name type="scientific">Lactobacillus selangorensis</name>
    <dbReference type="NCBI Taxonomy" id="81857"/>
    <lineage>
        <taxon>Bacteria</taxon>
        <taxon>Bacillati</taxon>
        <taxon>Bacillota</taxon>
        <taxon>Bacilli</taxon>
        <taxon>Lactobacillales</taxon>
        <taxon>Lactobacillaceae</taxon>
        <taxon>Lactobacillus</taxon>
    </lineage>
</organism>
<feature type="transmembrane region" description="Helical" evidence="7">
    <location>
        <begin position="130"/>
        <end position="150"/>
    </location>
</feature>
<evidence type="ECO:0000256" key="5">
    <source>
        <dbReference type="ARBA" id="ARBA00022989"/>
    </source>
</evidence>
<feature type="transmembrane region" description="Helical" evidence="7">
    <location>
        <begin position="451"/>
        <end position="471"/>
    </location>
</feature>
<dbReference type="InterPro" id="IPR050367">
    <property type="entry name" value="APC_superfamily"/>
</dbReference>
<dbReference type="PATRIC" id="fig|81857.3.peg.1659"/>
<feature type="transmembrane region" description="Helical" evidence="7">
    <location>
        <begin position="85"/>
        <end position="103"/>
    </location>
</feature>
<comment type="caution">
    <text evidence="8">The sequence shown here is derived from an EMBL/GenBank/DDBJ whole genome shotgun (WGS) entry which is preliminary data.</text>
</comment>
<dbReference type="Proteomes" id="UP000051751">
    <property type="component" value="Unassembled WGS sequence"/>
</dbReference>
<dbReference type="AlphaFoldDB" id="A0A0R2FHW1"/>
<evidence type="ECO:0000256" key="4">
    <source>
        <dbReference type="ARBA" id="ARBA00022692"/>
    </source>
</evidence>
<dbReference type="GO" id="GO:0005886">
    <property type="term" value="C:plasma membrane"/>
    <property type="evidence" value="ECO:0007669"/>
    <property type="project" value="UniProtKB-SubCell"/>
</dbReference>
<sequence length="547" mass="61202">MDDLNQKKSYISWPVLALMDFVTVIGFDDIIYNFQNQGLGVVTSWVVMLFIYVLPYSLIVGHLGSVFSKEGGGLTSWVRGTSGDAVGYFAAWFYWIVGLPYIVDVANSVVVSFGWMINGNGTMGDKMSNMTFGLLTTVVFVGFIFFEHIFKNKSLEIMSVIGGGAMFFMTILFVFMTFVSLAKGGHIATQPFTFKAFLPKIDRHFMSTLGLLIFAMNGSELVAPYVTDMKHPRKDFPRAMLMVAIMTAFLTVFGSFSLGVFFNAHHLPNDLKMNGSYYAFLALGKQFGWGKFLMYVFAVVQAIYMCAQLAVLMDAGTRVFLGDISKKYMPKQLSKLNKDGLPINGYWMTTIICAAIMLAAGFLPEINDIFNWLLNLNGIVSPFATCFIFWAFMLVRLHSDRYPTPAYTYVKSDKGGFLVGLWMFAITFIAACYSFLPVDVKPGTELYTREFIMNIAATFLLAAIGLVMPWVARRQQHTLAAFSSRENTRRIIAILIVVALATLVMWLWIIPASWGANQWVAIIISDLLIFFVGWIGTALMKKDPTEA</sequence>
<feature type="transmembrane region" description="Helical" evidence="7">
    <location>
        <begin position="416"/>
        <end position="436"/>
    </location>
</feature>
<evidence type="ECO:0000313" key="9">
    <source>
        <dbReference type="EMBL" id="KRN30929.1"/>
    </source>
</evidence>
<dbReference type="RefSeq" id="WP_057770062.1">
    <property type="nucleotide sequence ID" value="NZ_JQAT01000004.1"/>
</dbReference>
<gene>
    <name evidence="8" type="ORF">IV38_GL001648</name>
    <name evidence="9" type="ORF">IV40_GL001567</name>
</gene>
<evidence type="ECO:0000256" key="6">
    <source>
        <dbReference type="ARBA" id="ARBA00023136"/>
    </source>
</evidence>
<dbReference type="InterPro" id="IPR002293">
    <property type="entry name" value="AA/rel_permease1"/>
</dbReference>
<keyword evidence="2" id="KW-0813">Transport</keyword>
<keyword evidence="4 7" id="KW-0812">Transmembrane</keyword>
<evidence type="ECO:0000256" key="1">
    <source>
        <dbReference type="ARBA" id="ARBA00004651"/>
    </source>
</evidence>
<dbReference type="Pfam" id="PF13520">
    <property type="entry name" value="AA_permease_2"/>
    <property type="match status" value="1"/>
</dbReference>
<dbReference type="STRING" id="81857.IV38_GL001648"/>
<name>A0A0R2FHW1_9LACO</name>
<keyword evidence="5 7" id="KW-1133">Transmembrane helix</keyword>
<evidence type="ECO:0000313" key="10">
    <source>
        <dbReference type="Proteomes" id="UP000051645"/>
    </source>
</evidence>
<accession>A0A0R2FHW1</accession>
<keyword evidence="3" id="KW-1003">Cell membrane</keyword>
<dbReference type="EMBL" id="JQAZ01000005">
    <property type="protein sequence ID" value="KRN30929.1"/>
    <property type="molecule type" value="Genomic_DNA"/>
</dbReference>
<protein>
    <submittedName>
        <fullName evidence="8">Amino acid transporter</fullName>
    </submittedName>
</protein>
<feature type="transmembrane region" description="Helical" evidence="7">
    <location>
        <begin position="44"/>
        <end position="64"/>
    </location>
</feature>
<evidence type="ECO:0000313" key="8">
    <source>
        <dbReference type="EMBL" id="KRN28195.1"/>
    </source>
</evidence>
<dbReference type="PANTHER" id="PTHR42770:SF15">
    <property type="entry name" value="GLUTAMATE_GAMMA-AMINOBUTYRATE ANTIPORTER-RELATED"/>
    <property type="match status" value="1"/>
</dbReference>
<keyword evidence="6 7" id="KW-0472">Membrane</keyword>